<keyword evidence="3" id="KW-0560">Oxidoreductase</keyword>
<evidence type="ECO:0000313" key="4">
    <source>
        <dbReference type="Proteomes" id="UP000663090"/>
    </source>
</evidence>
<evidence type="ECO:0000256" key="1">
    <source>
        <dbReference type="SAM" id="MobiDB-lite"/>
    </source>
</evidence>
<dbReference type="SUPFAM" id="SSF51197">
    <property type="entry name" value="Clavaminate synthase-like"/>
    <property type="match status" value="1"/>
</dbReference>
<dbReference type="GO" id="GO:0051213">
    <property type="term" value="F:dioxygenase activity"/>
    <property type="evidence" value="ECO:0007669"/>
    <property type="project" value="UniProtKB-KW"/>
</dbReference>
<dbReference type="InterPro" id="IPR027450">
    <property type="entry name" value="AlkB-like"/>
</dbReference>
<keyword evidence="4" id="KW-1185">Reference proteome</keyword>
<feature type="region of interest" description="Disordered" evidence="1">
    <location>
        <begin position="1"/>
        <end position="21"/>
    </location>
</feature>
<sequence length="293" mass="33743">MALPPRRGPSLAHKARQRSPGHHYNASFLSSVDRADILTWLGGLHPLWEERYSKHFPPPPGQQQRRLLRPVYWLGNWQFACLDYYRPPKGVLNRCVKAEPFPAVLQRQVAKVEELARRMFRGPDLPKGWHLNTCLVNFYGSRLEEDRWVDTARVGEHKDFEPGPVASLSFGERALIQFVTSSRPGERDAVVLEQWLDDGSLELFGGKQWKEETFHRVQRVDTRGGHDLAPKLPDFRTRRINLTFRYVPDVHVTPFAELSAEAREDVRGYMEQLAKGSAFFRGELAREPRPSAP</sequence>
<dbReference type="Pfam" id="PF13532">
    <property type="entry name" value="2OG-FeII_Oxy_2"/>
    <property type="match status" value="1"/>
</dbReference>
<dbReference type="EMBL" id="CP071091">
    <property type="protein sequence ID" value="QSQ16918.1"/>
    <property type="molecule type" value="Genomic_DNA"/>
</dbReference>
<gene>
    <name evidence="3" type="ORF">JY572_13065</name>
</gene>
<keyword evidence="3" id="KW-0223">Dioxygenase</keyword>
<dbReference type="Proteomes" id="UP000663090">
    <property type="component" value="Chromosome"/>
</dbReference>
<protein>
    <submittedName>
        <fullName evidence="3">Alpha-ketoglutarate-dependent dioxygenase AlkB</fullName>
    </submittedName>
</protein>
<dbReference type="InterPro" id="IPR005123">
    <property type="entry name" value="Oxoglu/Fe-dep_dioxygenase_dom"/>
</dbReference>
<name>A0ABX7NES7_9BACT</name>
<organism evidence="3 4">
    <name type="scientific">Myxococcus landrumensis</name>
    <dbReference type="NCBI Taxonomy" id="2813577"/>
    <lineage>
        <taxon>Bacteria</taxon>
        <taxon>Pseudomonadati</taxon>
        <taxon>Myxococcota</taxon>
        <taxon>Myxococcia</taxon>
        <taxon>Myxococcales</taxon>
        <taxon>Cystobacterineae</taxon>
        <taxon>Myxococcaceae</taxon>
        <taxon>Myxococcus</taxon>
    </lineage>
</organism>
<evidence type="ECO:0000259" key="2">
    <source>
        <dbReference type="PROSITE" id="PS51471"/>
    </source>
</evidence>
<dbReference type="RefSeq" id="WP_206718554.1">
    <property type="nucleotide sequence ID" value="NZ_CP071091.1"/>
</dbReference>
<dbReference type="PROSITE" id="PS51471">
    <property type="entry name" value="FE2OG_OXY"/>
    <property type="match status" value="1"/>
</dbReference>
<evidence type="ECO:0000313" key="3">
    <source>
        <dbReference type="EMBL" id="QSQ16918.1"/>
    </source>
</evidence>
<feature type="domain" description="Fe2OG dioxygenase" evidence="2">
    <location>
        <begin position="130"/>
        <end position="248"/>
    </location>
</feature>
<dbReference type="Gene3D" id="2.60.120.590">
    <property type="entry name" value="Alpha-ketoglutarate-dependent dioxygenase AlkB-like"/>
    <property type="match status" value="1"/>
</dbReference>
<proteinExistence type="predicted"/>
<reference evidence="3 4" key="1">
    <citation type="submission" date="2021-02" db="EMBL/GenBank/DDBJ databases">
        <title>De Novo genome assembly of isolated myxobacteria.</title>
        <authorList>
            <person name="Stevens D.C."/>
        </authorList>
    </citation>
    <scope>NUCLEOTIDE SEQUENCE [LARGE SCALE GENOMIC DNA]</scope>
    <source>
        <strain evidence="3 4">SCHIC003</strain>
    </source>
</reference>
<accession>A0ABX7NES7</accession>
<dbReference type="InterPro" id="IPR037151">
    <property type="entry name" value="AlkB-like_sf"/>
</dbReference>